<reference evidence="3" key="1">
    <citation type="submission" date="2016-10" db="EMBL/GenBank/DDBJ databases">
        <authorList>
            <person name="Varghese N."/>
            <person name="Submissions S."/>
        </authorList>
    </citation>
    <scope>NUCLEOTIDE SEQUENCE [LARGE SCALE GENOMIC DNA]</scope>
    <source>
        <strain evidence="3">CGMCC 1.8895</strain>
    </source>
</reference>
<name>A0A1G9FJ94_9BACL</name>
<sequence length="122" mass="13782">MLALILFIITAAALYQLVIGCVKSVRQEDPFFPFLYSTILFLAAIGVLVYFTFNNFLFLDTNLENVTLQLTILWLISTVVPLIFLIRNTALKKPLTRSIVVSSVSFSMFLIILSLYLSIVLL</sequence>
<evidence type="ECO:0000256" key="1">
    <source>
        <dbReference type="SAM" id="Phobius"/>
    </source>
</evidence>
<dbReference type="AlphaFoldDB" id="A0A1G9FJ94"/>
<dbReference type="STRING" id="576118.SAMN05216216_11253"/>
<dbReference type="Proteomes" id="UP000199008">
    <property type="component" value="Unassembled WGS sequence"/>
</dbReference>
<feature type="transmembrane region" description="Helical" evidence="1">
    <location>
        <begin position="98"/>
        <end position="121"/>
    </location>
</feature>
<dbReference type="EMBL" id="FNFY01000012">
    <property type="protein sequence ID" value="SDK88243.1"/>
    <property type="molecule type" value="Genomic_DNA"/>
</dbReference>
<proteinExistence type="predicted"/>
<protein>
    <submittedName>
        <fullName evidence="2">Uncharacterized protein</fullName>
    </submittedName>
</protein>
<gene>
    <name evidence="2" type="ORF">SAMN05216216_11253</name>
</gene>
<keyword evidence="3" id="KW-1185">Reference proteome</keyword>
<keyword evidence="1" id="KW-0472">Membrane</keyword>
<accession>A0A1G9FJ94</accession>
<evidence type="ECO:0000313" key="2">
    <source>
        <dbReference type="EMBL" id="SDK88243.1"/>
    </source>
</evidence>
<keyword evidence="1" id="KW-1133">Transmembrane helix</keyword>
<feature type="transmembrane region" description="Helical" evidence="1">
    <location>
        <begin position="34"/>
        <end position="53"/>
    </location>
</feature>
<keyword evidence="1" id="KW-0812">Transmembrane</keyword>
<evidence type="ECO:0000313" key="3">
    <source>
        <dbReference type="Proteomes" id="UP000199008"/>
    </source>
</evidence>
<organism evidence="2 3">
    <name type="scientific">Lacicoccus qingdaonensis</name>
    <dbReference type="NCBI Taxonomy" id="576118"/>
    <lineage>
        <taxon>Bacteria</taxon>
        <taxon>Bacillati</taxon>
        <taxon>Bacillota</taxon>
        <taxon>Bacilli</taxon>
        <taxon>Bacillales</taxon>
        <taxon>Salinicoccaceae</taxon>
        <taxon>Lacicoccus</taxon>
    </lineage>
</organism>
<feature type="transmembrane region" description="Helical" evidence="1">
    <location>
        <begin position="65"/>
        <end position="86"/>
    </location>
</feature>